<dbReference type="InterPro" id="IPR001356">
    <property type="entry name" value="HD"/>
</dbReference>
<proteinExistence type="predicted"/>
<dbReference type="InterPro" id="IPR017970">
    <property type="entry name" value="Homeobox_CS"/>
</dbReference>
<feature type="region of interest" description="Disordered" evidence="7">
    <location>
        <begin position="441"/>
        <end position="474"/>
    </location>
</feature>
<evidence type="ECO:0000256" key="3">
    <source>
        <dbReference type="ARBA" id="ARBA00023155"/>
    </source>
</evidence>
<feature type="region of interest" description="Disordered" evidence="7">
    <location>
        <begin position="331"/>
        <end position="390"/>
    </location>
</feature>
<dbReference type="InterPro" id="IPR009057">
    <property type="entry name" value="Homeodomain-like_sf"/>
</dbReference>
<feature type="domain" description="Homeobox" evidence="8">
    <location>
        <begin position="65"/>
        <end position="125"/>
    </location>
</feature>
<dbReference type="Pfam" id="PF00046">
    <property type="entry name" value="Homeodomain"/>
    <property type="match status" value="3"/>
</dbReference>
<dbReference type="Proteomes" id="UP000683000">
    <property type="component" value="Unassembled WGS sequence"/>
</dbReference>
<name>A0A8I3ACY6_9AGAM</name>
<evidence type="ECO:0000256" key="5">
    <source>
        <dbReference type="PROSITE-ProRule" id="PRU00108"/>
    </source>
</evidence>
<keyword evidence="2 5" id="KW-0238">DNA-binding</keyword>
<dbReference type="GO" id="GO:0030154">
    <property type="term" value="P:cell differentiation"/>
    <property type="evidence" value="ECO:0007669"/>
    <property type="project" value="TreeGrafter"/>
</dbReference>
<dbReference type="CDD" id="cd00086">
    <property type="entry name" value="homeodomain"/>
    <property type="match status" value="3"/>
</dbReference>
<dbReference type="PANTHER" id="PTHR24324:SF5">
    <property type="entry name" value="HEMATOPOIETICALLY-EXPRESSED HOMEOBOX PROTEIN HHEX"/>
    <property type="match status" value="1"/>
</dbReference>
<evidence type="ECO:0000313" key="10">
    <source>
        <dbReference type="Proteomes" id="UP000683000"/>
    </source>
</evidence>
<evidence type="ECO:0000256" key="6">
    <source>
        <dbReference type="RuleBase" id="RU000682"/>
    </source>
</evidence>
<feature type="DNA-binding region" description="Homeobox" evidence="5">
    <location>
        <begin position="282"/>
        <end position="341"/>
    </location>
</feature>
<dbReference type="InterPro" id="IPR051000">
    <property type="entry name" value="Homeobox_DNA-bind_prot"/>
</dbReference>
<feature type="region of interest" description="Disordered" evidence="7">
    <location>
        <begin position="405"/>
        <end position="425"/>
    </location>
</feature>
<feature type="domain" description="Homeobox" evidence="8">
    <location>
        <begin position="463"/>
        <end position="523"/>
    </location>
</feature>
<feature type="DNA-binding region" description="Homeobox" evidence="5">
    <location>
        <begin position="67"/>
        <end position="126"/>
    </location>
</feature>
<feature type="region of interest" description="Disordered" evidence="7">
    <location>
        <begin position="266"/>
        <end position="294"/>
    </location>
</feature>
<comment type="caution">
    <text evidence="9">The sequence shown here is derived from an EMBL/GenBank/DDBJ whole genome shotgun (WGS) entry which is preliminary data.</text>
</comment>
<gene>
    <name evidence="9" type="ORF">JVT61DRAFT_5167</name>
</gene>
<evidence type="ECO:0000256" key="1">
    <source>
        <dbReference type="ARBA" id="ARBA00004123"/>
    </source>
</evidence>
<sequence length="664" mass="74376">MDRHLQRSSPHISPKKSTPHHRSAPSPPSYSTTYDGDDDRPFPDEKPASRRSDRHNNGPDNSDKTSSKKPRHRHSPVQLAALNELFDRNEHPSLEERTELAEKLGMETKTVNAWFQNKRASTKKRNKTAPAEHSTPATTDPVPEKSSKQPLPSNLPSIANLLNSTPPVTAPQSSRPRSHASSARRSRQKDLHLNDHILADPLASASRTQNNNQETALESSFFAGPSEYFGQDRFILSHHRGHHSDTGAVPQLHNPDLDHMLPDTDSRFVSENDGVPSRRGRNEVARMRTSPEQAEELRRAYAFNDHPTREQRQELADKIGMRLQSVTNWFQNQRSQAKKHREESTSTPDVSAHPASTSSGDGPLSSHVSHPPLPPRSHHPSLMTREHESRPASLKLLSAGVNDYREASTPRSRMSLPPSFNSRMSSPRIRRSIIPYARGPRDLHIDEGRHYDNSSEGARAEDSVSRPRRSRPEPYQLVAMKKLLHRTLTPSIEERSALALEIGMDIGKVTNWFRNIRQNARKRGKRSGVSTKGANSHEHDVSSGSSVYDDDDAMDLVYEDIMDQDMDERSEEEYQEAVTPFTDISSSPPPSKRSRSHLPVHDGTEPMDVGLVEPSALQECRKVASMAPVGGPSDYDSEMKAVTYSGVKIEDALLLLSFHQHVVH</sequence>
<feature type="region of interest" description="Disordered" evidence="7">
    <location>
        <begin position="1"/>
        <end position="78"/>
    </location>
</feature>
<comment type="subcellular location">
    <subcellularLocation>
        <location evidence="1 5 6">Nucleus</location>
    </subcellularLocation>
</comment>
<dbReference type="GO" id="GO:0000981">
    <property type="term" value="F:DNA-binding transcription factor activity, RNA polymerase II-specific"/>
    <property type="evidence" value="ECO:0007669"/>
    <property type="project" value="InterPro"/>
</dbReference>
<feature type="DNA-binding region" description="Homeobox" evidence="5">
    <location>
        <begin position="465"/>
        <end position="524"/>
    </location>
</feature>
<feature type="compositionally biased region" description="Acidic residues" evidence="7">
    <location>
        <begin position="566"/>
        <end position="575"/>
    </location>
</feature>
<dbReference type="SMART" id="SM00389">
    <property type="entry name" value="HOX"/>
    <property type="match status" value="3"/>
</dbReference>
<feature type="compositionally biased region" description="Basic residues" evidence="7">
    <location>
        <begin position="13"/>
        <end position="23"/>
    </location>
</feature>
<dbReference type="PROSITE" id="PS50071">
    <property type="entry name" value="HOMEOBOX_2"/>
    <property type="match status" value="3"/>
</dbReference>
<feature type="region of interest" description="Disordered" evidence="7">
    <location>
        <begin position="109"/>
        <end position="193"/>
    </location>
</feature>
<feature type="region of interest" description="Disordered" evidence="7">
    <location>
        <begin position="521"/>
        <end position="550"/>
    </location>
</feature>
<feature type="region of interest" description="Disordered" evidence="7">
    <location>
        <begin position="566"/>
        <end position="606"/>
    </location>
</feature>
<dbReference type="PROSITE" id="PS00027">
    <property type="entry name" value="HOMEOBOX_1"/>
    <property type="match status" value="2"/>
</dbReference>
<evidence type="ECO:0000256" key="2">
    <source>
        <dbReference type="ARBA" id="ARBA00023125"/>
    </source>
</evidence>
<keyword evidence="3 5" id="KW-0371">Homeobox</keyword>
<evidence type="ECO:0000313" key="9">
    <source>
        <dbReference type="EMBL" id="KAG6380783.1"/>
    </source>
</evidence>
<dbReference type="EMBL" id="JAGFBS010000002">
    <property type="protein sequence ID" value="KAG6380783.1"/>
    <property type="molecule type" value="Genomic_DNA"/>
</dbReference>
<accession>A0A8I3ACY6</accession>
<dbReference type="SUPFAM" id="SSF46689">
    <property type="entry name" value="Homeodomain-like"/>
    <property type="match status" value="3"/>
</dbReference>
<evidence type="ECO:0000259" key="8">
    <source>
        <dbReference type="PROSITE" id="PS50071"/>
    </source>
</evidence>
<reference evidence="9" key="1">
    <citation type="submission" date="2021-03" db="EMBL/GenBank/DDBJ databases">
        <title>Evolutionary innovations through gain and loss of genes in the ectomycorrhizal Boletales.</title>
        <authorList>
            <person name="Wu G."/>
            <person name="Miyauchi S."/>
            <person name="Morin E."/>
            <person name="Yang Z.-L."/>
            <person name="Xu J."/>
            <person name="Martin F.M."/>
        </authorList>
    </citation>
    <scope>NUCLEOTIDE SEQUENCE</scope>
    <source>
        <strain evidence="9">BR01</strain>
    </source>
</reference>
<dbReference type="OrthoDB" id="6159439at2759"/>
<feature type="compositionally biased region" description="Polar residues" evidence="7">
    <location>
        <begin position="109"/>
        <end position="119"/>
    </location>
</feature>
<dbReference type="GO" id="GO:0005634">
    <property type="term" value="C:nucleus"/>
    <property type="evidence" value="ECO:0007669"/>
    <property type="project" value="UniProtKB-SubCell"/>
</dbReference>
<dbReference type="AlphaFoldDB" id="A0A8I3ACY6"/>
<evidence type="ECO:0000256" key="7">
    <source>
        <dbReference type="SAM" id="MobiDB-lite"/>
    </source>
</evidence>
<feature type="compositionally biased region" description="Basic and acidic residues" evidence="7">
    <location>
        <begin position="39"/>
        <end position="66"/>
    </location>
</feature>
<feature type="compositionally biased region" description="Basic and acidic residues" evidence="7">
    <location>
        <begin position="441"/>
        <end position="465"/>
    </location>
</feature>
<evidence type="ECO:0000256" key="4">
    <source>
        <dbReference type="ARBA" id="ARBA00023242"/>
    </source>
</evidence>
<dbReference type="GO" id="GO:0000978">
    <property type="term" value="F:RNA polymerase II cis-regulatory region sequence-specific DNA binding"/>
    <property type="evidence" value="ECO:0007669"/>
    <property type="project" value="TreeGrafter"/>
</dbReference>
<feature type="compositionally biased region" description="Polar residues" evidence="7">
    <location>
        <begin position="148"/>
        <end position="167"/>
    </location>
</feature>
<feature type="compositionally biased region" description="Basic and acidic residues" evidence="7">
    <location>
        <begin position="85"/>
        <end position="103"/>
    </location>
</feature>
<feature type="compositionally biased region" description="Basic residues" evidence="7">
    <location>
        <begin position="176"/>
        <end position="187"/>
    </location>
</feature>
<feature type="compositionally biased region" description="Polar residues" evidence="7">
    <location>
        <begin position="345"/>
        <end position="360"/>
    </location>
</feature>
<keyword evidence="10" id="KW-1185">Reference proteome</keyword>
<dbReference type="Gene3D" id="1.10.10.60">
    <property type="entry name" value="Homeodomain-like"/>
    <property type="match status" value="3"/>
</dbReference>
<dbReference type="PANTHER" id="PTHR24324">
    <property type="entry name" value="HOMEOBOX PROTEIN HHEX"/>
    <property type="match status" value="1"/>
</dbReference>
<feature type="region of interest" description="Disordered" evidence="7">
    <location>
        <begin position="84"/>
        <end position="103"/>
    </location>
</feature>
<protein>
    <recommendedName>
        <fullName evidence="8">Homeobox domain-containing protein</fullName>
    </recommendedName>
</protein>
<keyword evidence="4 5" id="KW-0539">Nucleus</keyword>
<organism evidence="9 10">
    <name type="scientific">Boletus reticuloceps</name>
    <dbReference type="NCBI Taxonomy" id="495285"/>
    <lineage>
        <taxon>Eukaryota</taxon>
        <taxon>Fungi</taxon>
        <taxon>Dikarya</taxon>
        <taxon>Basidiomycota</taxon>
        <taxon>Agaricomycotina</taxon>
        <taxon>Agaricomycetes</taxon>
        <taxon>Agaricomycetidae</taxon>
        <taxon>Boletales</taxon>
        <taxon>Boletineae</taxon>
        <taxon>Boletaceae</taxon>
        <taxon>Boletoideae</taxon>
        <taxon>Boletus</taxon>
    </lineage>
</organism>
<feature type="domain" description="Homeobox" evidence="8">
    <location>
        <begin position="280"/>
        <end position="340"/>
    </location>
</feature>